<organism evidence="1 2">
    <name type="scientific">Nitrosococcus oceani C-27</name>
    <dbReference type="NCBI Taxonomy" id="314279"/>
    <lineage>
        <taxon>Bacteria</taxon>
        <taxon>Pseudomonadati</taxon>
        <taxon>Pseudomonadota</taxon>
        <taxon>Gammaproteobacteria</taxon>
        <taxon>Chromatiales</taxon>
        <taxon>Chromatiaceae</taxon>
        <taxon>Nitrosococcus</taxon>
    </lineage>
</organism>
<gene>
    <name evidence="1" type="ORF">IB75_03775</name>
</gene>
<dbReference type="HOGENOM" id="CLU_2634505_0_0_6"/>
<dbReference type="Proteomes" id="UP000028839">
    <property type="component" value="Unassembled WGS sequence"/>
</dbReference>
<dbReference type="EMBL" id="JPGN01000023">
    <property type="protein sequence ID" value="KFI20238.1"/>
    <property type="molecule type" value="Genomic_DNA"/>
</dbReference>
<comment type="caution">
    <text evidence="1">The sequence shown here is derived from an EMBL/GenBank/DDBJ whole genome shotgun (WGS) entry which is preliminary data.</text>
</comment>
<evidence type="ECO:0000313" key="1">
    <source>
        <dbReference type="EMBL" id="KFI20238.1"/>
    </source>
</evidence>
<name>A0A0E2Z3L0_9GAMM</name>
<dbReference type="AlphaFoldDB" id="A0A0E2Z3L0"/>
<evidence type="ECO:0000313" key="2">
    <source>
        <dbReference type="Proteomes" id="UP000028839"/>
    </source>
</evidence>
<proteinExistence type="predicted"/>
<sequence length="77" mass="8715">MASCGSIHPHLTSLTNSHFSAVLERRLGRGPWGFDRSTRFISGMNFWTIPHTEHVGRESVAHPAEVSLYLWRFPALP</sequence>
<dbReference type="OrthoDB" id="9995492at2"/>
<accession>A0A0E2Z3L0</accession>
<reference evidence="1 2" key="1">
    <citation type="submission" date="2014-07" db="EMBL/GenBank/DDBJ databases">
        <title>Comparative analysis of Nitrosococcus oceani genome inventories of strains from Pacific and Atlantic gyres.</title>
        <authorList>
            <person name="Lim C.K."/>
            <person name="Wang L."/>
            <person name="Sayavedra-Soto L.A."/>
            <person name="Klotz M.G."/>
        </authorList>
    </citation>
    <scope>NUCLEOTIDE SEQUENCE [LARGE SCALE GENOMIC DNA]</scope>
    <source>
        <strain evidence="1 2">C-27</strain>
    </source>
</reference>
<protein>
    <submittedName>
        <fullName evidence="1">Uncharacterized protein</fullName>
    </submittedName>
</protein>